<comment type="subcellular location">
    <subcellularLocation>
        <location evidence="1 14">Cytoplasm</location>
    </subcellularLocation>
</comment>
<evidence type="ECO:0000256" key="14">
    <source>
        <dbReference type="HAMAP-Rule" id="MF_01849"/>
    </source>
</evidence>
<comment type="caution">
    <text evidence="17">The sequence shown here is derived from an EMBL/GenBank/DDBJ whole genome shotgun (WGS) entry which is preliminary data.</text>
</comment>
<keyword evidence="10 14" id="KW-0479">Metal-binding</keyword>
<dbReference type="PANTHER" id="PTHR30544">
    <property type="entry name" value="23S RRNA METHYLTRANSFERASE"/>
    <property type="match status" value="1"/>
</dbReference>
<comment type="similarity">
    <text evidence="2 14">Belongs to the radical SAM superfamily. RlmN family.</text>
</comment>
<evidence type="ECO:0000256" key="2">
    <source>
        <dbReference type="ARBA" id="ARBA00007544"/>
    </source>
</evidence>
<evidence type="ECO:0000256" key="5">
    <source>
        <dbReference type="ARBA" id="ARBA00022552"/>
    </source>
</evidence>
<feature type="compositionally biased region" description="Basic and acidic residues" evidence="15">
    <location>
        <begin position="421"/>
        <end position="439"/>
    </location>
</feature>
<dbReference type="Gene3D" id="1.10.150.530">
    <property type="match status" value="1"/>
</dbReference>
<comment type="catalytic activity">
    <reaction evidence="14">
        <text>adenosine(37) in tRNA + 2 reduced [2Fe-2S]-[ferredoxin] + 2 S-adenosyl-L-methionine = 2-methyladenosine(37) in tRNA + 5'-deoxyadenosine + L-methionine + 2 oxidized [2Fe-2S]-[ferredoxin] + S-adenosyl-L-homocysteine</text>
        <dbReference type="Rhea" id="RHEA:43332"/>
        <dbReference type="Rhea" id="RHEA-COMP:10000"/>
        <dbReference type="Rhea" id="RHEA-COMP:10001"/>
        <dbReference type="Rhea" id="RHEA-COMP:10162"/>
        <dbReference type="Rhea" id="RHEA-COMP:10485"/>
        <dbReference type="ChEBI" id="CHEBI:17319"/>
        <dbReference type="ChEBI" id="CHEBI:33737"/>
        <dbReference type="ChEBI" id="CHEBI:33738"/>
        <dbReference type="ChEBI" id="CHEBI:57844"/>
        <dbReference type="ChEBI" id="CHEBI:57856"/>
        <dbReference type="ChEBI" id="CHEBI:59789"/>
        <dbReference type="ChEBI" id="CHEBI:74411"/>
        <dbReference type="ChEBI" id="CHEBI:74497"/>
        <dbReference type="EC" id="2.1.1.192"/>
    </reaction>
</comment>
<organism evidence="17 18">
    <name type="scientific">Algimonas porphyrae</name>
    <dbReference type="NCBI Taxonomy" id="1128113"/>
    <lineage>
        <taxon>Bacteria</taxon>
        <taxon>Pseudomonadati</taxon>
        <taxon>Pseudomonadota</taxon>
        <taxon>Alphaproteobacteria</taxon>
        <taxon>Maricaulales</taxon>
        <taxon>Robiginitomaculaceae</taxon>
        <taxon>Algimonas</taxon>
    </lineage>
</organism>
<protein>
    <recommendedName>
        <fullName evidence="14">Dual-specificity RNA methyltransferase RlmN</fullName>
        <ecNumber evidence="14">2.1.1.192</ecNumber>
    </recommendedName>
    <alternativeName>
        <fullName evidence="14">23S rRNA (adenine(2503)-C(2))-methyltransferase</fullName>
    </alternativeName>
    <alternativeName>
        <fullName evidence="14">23S rRNA m2A2503 methyltransferase</fullName>
    </alternativeName>
    <alternativeName>
        <fullName evidence="14">Ribosomal RNA large subunit methyltransferase N</fullName>
    </alternativeName>
    <alternativeName>
        <fullName evidence="14">tRNA (adenine(37)-C(2))-methyltransferase</fullName>
    </alternativeName>
    <alternativeName>
        <fullName evidence="14">tRNA m2A37 methyltransferase</fullName>
    </alternativeName>
</protein>
<dbReference type="Gene3D" id="3.20.20.70">
    <property type="entry name" value="Aldolase class I"/>
    <property type="match status" value="1"/>
</dbReference>
<dbReference type="InterPro" id="IPR013785">
    <property type="entry name" value="Aldolase_TIM"/>
</dbReference>
<dbReference type="InterPro" id="IPR004383">
    <property type="entry name" value="rRNA_lsu_MTrfase_RlmN/Cfr"/>
</dbReference>
<dbReference type="Proteomes" id="UP001161390">
    <property type="component" value="Unassembled WGS sequence"/>
</dbReference>
<dbReference type="PIRSF" id="PIRSF006004">
    <property type="entry name" value="CHP00048"/>
    <property type="match status" value="1"/>
</dbReference>
<feature type="binding site" evidence="14">
    <location>
        <begin position="296"/>
        <end position="298"/>
    </location>
    <ligand>
        <name>S-adenosyl-L-methionine</name>
        <dbReference type="ChEBI" id="CHEBI:59789"/>
    </ligand>
</feature>
<keyword evidence="11 14" id="KW-0408">Iron</keyword>
<dbReference type="HAMAP" id="MF_01849">
    <property type="entry name" value="RNA_methyltr_RlmN"/>
    <property type="match status" value="1"/>
</dbReference>
<evidence type="ECO:0000256" key="12">
    <source>
        <dbReference type="ARBA" id="ARBA00023014"/>
    </source>
</evidence>
<keyword evidence="5 14" id="KW-0698">rRNA processing</keyword>
<dbReference type="SFLD" id="SFLDF00275">
    <property type="entry name" value="adenosine_C2_methyltransferase"/>
    <property type="match status" value="1"/>
</dbReference>
<dbReference type="NCBIfam" id="TIGR00048">
    <property type="entry name" value="rRNA_mod_RlmN"/>
    <property type="match status" value="1"/>
</dbReference>
<evidence type="ECO:0000256" key="9">
    <source>
        <dbReference type="ARBA" id="ARBA00022694"/>
    </source>
</evidence>
<dbReference type="GO" id="GO:0008168">
    <property type="term" value="F:methyltransferase activity"/>
    <property type="evidence" value="ECO:0007669"/>
    <property type="project" value="UniProtKB-KW"/>
</dbReference>
<comment type="miscellaneous">
    <text evidence="14">Reaction proceeds by a ping-pong mechanism involving intermediate methylation of a conserved cysteine residue.</text>
</comment>
<feature type="active site" description="S-methylcysteine intermediate" evidence="14">
    <location>
        <position position="416"/>
    </location>
</feature>
<evidence type="ECO:0000256" key="4">
    <source>
        <dbReference type="ARBA" id="ARBA00022490"/>
    </source>
</evidence>
<dbReference type="PROSITE" id="PS51918">
    <property type="entry name" value="RADICAL_SAM"/>
    <property type="match status" value="1"/>
</dbReference>
<comment type="function">
    <text evidence="14">Specifically methylates position 2 of adenine 2503 in 23S rRNA and position 2 of adenine 37 in tRNAs. m2A2503 modification seems to play a crucial role in the proofreading step occurring at the peptidyl transferase center and thus would serve to optimize ribosomal fidelity.</text>
</comment>
<dbReference type="InterPro" id="IPR006638">
    <property type="entry name" value="Elp3/MiaA/NifB-like_rSAM"/>
</dbReference>
<evidence type="ECO:0000256" key="1">
    <source>
        <dbReference type="ARBA" id="ARBA00004496"/>
    </source>
</evidence>
<feature type="region of interest" description="Disordered" evidence="15">
    <location>
        <begin position="417"/>
        <end position="439"/>
    </location>
</feature>
<comment type="catalytic activity">
    <reaction evidence="14">
        <text>adenosine(2503) in 23S rRNA + 2 reduced [2Fe-2S]-[ferredoxin] + 2 S-adenosyl-L-methionine = 2-methyladenosine(2503) in 23S rRNA + 5'-deoxyadenosine + L-methionine + 2 oxidized [2Fe-2S]-[ferredoxin] + S-adenosyl-L-homocysteine</text>
        <dbReference type="Rhea" id="RHEA:42916"/>
        <dbReference type="Rhea" id="RHEA-COMP:10000"/>
        <dbReference type="Rhea" id="RHEA-COMP:10001"/>
        <dbReference type="Rhea" id="RHEA-COMP:10152"/>
        <dbReference type="Rhea" id="RHEA-COMP:10282"/>
        <dbReference type="ChEBI" id="CHEBI:17319"/>
        <dbReference type="ChEBI" id="CHEBI:33737"/>
        <dbReference type="ChEBI" id="CHEBI:33738"/>
        <dbReference type="ChEBI" id="CHEBI:57844"/>
        <dbReference type="ChEBI" id="CHEBI:57856"/>
        <dbReference type="ChEBI" id="CHEBI:59789"/>
        <dbReference type="ChEBI" id="CHEBI:74411"/>
        <dbReference type="ChEBI" id="CHEBI:74497"/>
        <dbReference type="EC" id="2.1.1.192"/>
    </reaction>
</comment>
<keyword evidence="7 14" id="KW-0808">Transferase</keyword>
<proteinExistence type="inferred from homology"/>
<feature type="active site" description="Proton acceptor" evidence="14">
    <location>
        <position position="157"/>
    </location>
</feature>
<keyword evidence="4 14" id="KW-0963">Cytoplasm</keyword>
<sequence length="439" mass="49137">MDCSLDRPDLKQESAGRDRLLRDRNLLACLAIKQSLAYRRTNMSATLIDRMAQTPLAGRTADGRVRLPGLSRAEIGDHLIEMGIEPKKVRMRANQIFNWVYHWGATEFDQMTNIAKGFRARMADYFTLERPDVIERQVSEDGTRKYLIRMAPGIEVETVFIPDVSRSGALCVSSQVGCTLTCTFCHTGTQRLVRNLTPAEIVLQVMVCRDDLKEWPTANRTDATDWAHGEDRKLVNIVFMGMGEPLYNTDNVIASIDLISDDQGLSIGRRRITVSTSGVVPDIAKVGEANPMLAISLHAADDETRTKIMPINRKYPLDELLQACRDYPGLSNAKRITFEYVMLKGVNDSPQHARNLITKLQGIPAKVNLIPFNPWPGSPYECSDMDVIEDFARRLKKAGLAAPIRKTRGEDIMAACGQLKSESEKQRASDKRKAERAAT</sequence>
<keyword evidence="3 14" id="KW-0004">4Fe-4S</keyword>
<dbReference type="Pfam" id="PF21016">
    <property type="entry name" value="RlmN_N"/>
    <property type="match status" value="1"/>
</dbReference>
<dbReference type="Pfam" id="PF04055">
    <property type="entry name" value="Radical_SAM"/>
    <property type="match status" value="1"/>
</dbReference>
<keyword evidence="6 14" id="KW-0489">Methyltransferase</keyword>
<dbReference type="CDD" id="cd01335">
    <property type="entry name" value="Radical_SAM"/>
    <property type="match status" value="1"/>
</dbReference>
<dbReference type="PANTHER" id="PTHR30544:SF5">
    <property type="entry name" value="RADICAL SAM CORE DOMAIN-CONTAINING PROTEIN"/>
    <property type="match status" value="1"/>
</dbReference>
<keyword evidence="8 14" id="KW-0949">S-adenosyl-L-methionine</keyword>
<feature type="binding site" evidence="14">
    <location>
        <position position="275"/>
    </location>
    <ligand>
        <name>S-adenosyl-L-methionine</name>
        <dbReference type="ChEBI" id="CHEBI:59789"/>
    </ligand>
</feature>
<evidence type="ECO:0000256" key="13">
    <source>
        <dbReference type="ARBA" id="ARBA00023157"/>
    </source>
</evidence>
<feature type="binding site" evidence="14">
    <location>
        <position position="182"/>
    </location>
    <ligand>
        <name>[4Fe-4S] cluster</name>
        <dbReference type="ChEBI" id="CHEBI:49883"/>
        <note>4Fe-4S-S-AdoMet</note>
    </ligand>
</feature>
<reference evidence="17" key="2">
    <citation type="submission" date="2023-01" db="EMBL/GenBank/DDBJ databases">
        <title>Draft genome sequence of Algimonas porphyrae strain NBRC 108216.</title>
        <authorList>
            <person name="Sun Q."/>
            <person name="Mori K."/>
        </authorList>
    </citation>
    <scope>NUCLEOTIDE SEQUENCE</scope>
    <source>
        <strain evidence="17">NBRC 108216</strain>
    </source>
</reference>
<dbReference type="SFLD" id="SFLDG01062">
    <property type="entry name" value="methyltransferase_(Class_A)"/>
    <property type="match status" value="1"/>
</dbReference>
<evidence type="ECO:0000256" key="3">
    <source>
        <dbReference type="ARBA" id="ARBA00022485"/>
    </source>
</evidence>
<feature type="binding site" evidence="14">
    <location>
        <position position="373"/>
    </location>
    <ligand>
        <name>S-adenosyl-L-methionine</name>
        <dbReference type="ChEBI" id="CHEBI:59789"/>
    </ligand>
</feature>
<evidence type="ECO:0000256" key="7">
    <source>
        <dbReference type="ARBA" id="ARBA00022679"/>
    </source>
</evidence>
<dbReference type="EMBL" id="BSNJ01000003">
    <property type="protein sequence ID" value="GLQ20825.1"/>
    <property type="molecule type" value="Genomic_DNA"/>
</dbReference>
<dbReference type="InterPro" id="IPR048641">
    <property type="entry name" value="RlmN_N"/>
</dbReference>
<dbReference type="InterPro" id="IPR058240">
    <property type="entry name" value="rSAM_sf"/>
</dbReference>
<evidence type="ECO:0000256" key="6">
    <source>
        <dbReference type="ARBA" id="ARBA00022603"/>
    </source>
</evidence>
<evidence type="ECO:0000256" key="8">
    <source>
        <dbReference type="ARBA" id="ARBA00022691"/>
    </source>
</evidence>
<evidence type="ECO:0000313" key="18">
    <source>
        <dbReference type="Proteomes" id="UP001161390"/>
    </source>
</evidence>
<keyword evidence="13 14" id="KW-1015">Disulfide bond</keyword>
<keyword evidence="12 14" id="KW-0411">Iron-sulfur</keyword>
<reference evidence="17" key="1">
    <citation type="journal article" date="2014" name="Int. J. Syst. Evol. Microbiol.">
        <title>Complete genome of a new Firmicutes species belonging to the dominant human colonic microbiota ('Ruminococcus bicirculans') reveals two chromosomes and a selective capacity to utilize plant glucans.</title>
        <authorList>
            <consortium name="NISC Comparative Sequencing Program"/>
            <person name="Wegmann U."/>
            <person name="Louis P."/>
            <person name="Goesmann A."/>
            <person name="Henrissat B."/>
            <person name="Duncan S.H."/>
            <person name="Flint H.J."/>
        </authorList>
    </citation>
    <scope>NUCLEOTIDE SEQUENCE</scope>
    <source>
        <strain evidence="17">NBRC 108216</strain>
    </source>
</reference>
<evidence type="ECO:0000256" key="15">
    <source>
        <dbReference type="SAM" id="MobiDB-lite"/>
    </source>
</evidence>
<dbReference type="InterPro" id="IPR040072">
    <property type="entry name" value="Methyltransferase_A"/>
</dbReference>
<evidence type="ECO:0000259" key="16">
    <source>
        <dbReference type="PROSITE" id="PS51918"/>
    </source>
</evidence>
<dbReference type="SFLD" id="SFLDS00029">
    <property type="entry name" value="Radical_SAM"/>
    <property type="match status" value="1"/>
</dbReference>
<dbReference type="GO" id="GO:0032259">
    <property type="term" value="P:methylation"/>
    <property type="evidence" value="ECO:0007669"/>
    <property type="project" value="UniProtKB-KW"/>
</dbReference>
<comment type="cofactor">
    <cofactor evidence="14">
        <name>[4Fe-4S] cluster</name>
        <dbReference type="ChEBI" id="CHEBI:49883"/>
    </cofactor>
    <text evidence="14">Binds 1 [4Fe-4S] cluster. The cluster is coordinated with 3 cysteines and an exchangeable S-adenosyl-L-methionine.</text>
</comment>
<evidence type="ECO:0000256" key="10">
    <source>
        <dbReference type="ARBA" id="ARBA00022723"/>
    </source>
</evidence>
<feature type="binding site" evidence="14">
    <location>
        <begin position="243"/>
        <end position="244"/>
    </location>
    <ligand>
        <name>S-adenosyl-L-methionine</name>
        <dbReference type="ChEBI" id="CHEBI:59789"/>
    </ligand>
</feature>
<dbReference type="EC" id="2.1.1.192" evidence="14"/>
<keyword evidence="18" id="KW-1185">Reference proteome</keyword>
<dbReference type="SMART" id="SM00729">
    <property type="entry name" value="Elp3"/>
    <property type="match status" value="1"/>
</dbReference>
<dbReference type="InterPro" id="IPR007197">
    <property type="entry name" value="rSAM"/>
</dbReference>
<comment type="caution">
    <text evidence="14">Lacks conserved residue(s) required for the propagation of feature annotation.</text>
</comment>
<evidence type="ECO:0000313" key="17">
    <source>
        <dbReference type="EMBL" id="GLQ20825.1"/>
    </source>
</evidence>
<feature type="binding site" evidence="14">
    <location>
        <position position="185"/>
    </location>
    <ligand>
        <name>[4Fe-4S] cluster</name>
        <dbReference type="ChEBI" id="CHEBI:49883"/>
        <note>4Fe-4S-S-AdoMet</note>
    </ligand>
</feature>
<feature type="binding site" evidence="14">
    <location>
        <position position="178"/>
    </location>
    <ligand>
        <name>[4Fe-4S] cluster</name>
        <dbReference type="ChEBI" id="CHEBI:49883"/>
        <note>4Fe-4S-S-AdoMet</note>
    </ligand>
</feature>
<dbReference type="SUPFAM" id="SSF102114">
    <property type="entry name" value="Radical SAM enzymes"/>
    <property type="match status" value="1"/>
</dbReference>
<accession>A0ABQ5V2D4</accession>
<gene>
    <name evidence="14 17" type="primary">rlmN</name>
    <name evidence="17" type="ORF">GCM10007854_17800</name>
</gene>
<dbReference type="InterPro" id="IPR027492">
    <property type="entry name" value="RNA_MTrfase_RlmN"/>
</dbReference>
<feature type="domain" description="Radical SAM core" evidence="16">
    <location>
        <begin position="164"/>
        <end position="411"/>
    </location>
</feature>
<keyword evidence="9 14" id="KW-0819">tRNA processing</keyword>
<evidence type="ECO:0000256" key="11">
    <source>
        <dbReference type="ARBA" id="ARBA00023004"/>
    </source>
</evidence>
<name>A0ABQ5V2D4_9PROT</name>